<keyword evidence="8" id="KW-1185">Reference proteome</keyword>
<dbReference type="InterPro" id="IPR011990">
    <property type="entry name" value="TPR-like_helical_dom_sf"/>
</dbReference>
<evidence type="ECO:0000313" key="8">
    <source>
        <dbReference type="Proteomes" id="UP001159364"/>
    </source>
</evidence>
<dbReference type="PROSITE" id="PS01360">
    <property type="entry name" value="ZF_MYND_1"/>
    <property type="match status" value="1"/>
</dbReference>
<dbReference type="Gene3D" id="1.10.220.160">
    <property type="match status" value="1"/>
</dbReference>
<dbReference type="PROSITE" id="PS50280">
    <property type="entry name" value="SET"/>
    <property type="match status" value="1"/>
</dbReference>
<evidence type="ECO:0000256" key="4">
    <source>
        <dbReference type="PROSITE-ProRule" id="PRU00134"/>
    </source>
</evidence>
<dbReference type="Gene3D" id="6.10.140.2220">
    <property type="match status" value="1"/>
</dbReference>
<evidence type="ECO:0000259" key="6">
    <source>
        <dbReference type="PROSITE" id="PS50865"/>
    </source>
</evidence>
<name>A0AAV8U2D6_9ROSI</name>
<dbReference type="EMBL" id="JAIWQS010000002">
    <property type="protein sequence ID" value="KAJ8773353.1"/>
    <property type="molecule type" value="Genomic_DNA"/>
</dbReference>
<feature type="domain" description="SET" evidence="5">
    <location>
        <begin position="11"/>
        <end position="248"/>
    </location>
</feature>
<dbReference type="Pfam" id="PF00856">
    <property type="entry name" value="SET"/>
    <property type="match status" value="1"/>
</dbReference>
<dbReference type="PANTHER" id="PTHR12197">
    <property type="entry name" value="HISTONE-LYSINE N-METHYLTRANSFERASE SMYD"/>
    <property type="match status" value="1"/>
</dbReference>
<dbReference type="InterPro" id="IPR002893">
    <property type="entry name" value="Znf_MYND"/>
</dbReference>
<dbReference type="GO" id="GO:0008270">
    <property type="term" value="F:zinc ion binding"/>
    <property type="evidence" value="ECO:0007669"/>
    <property type="project" value="UniProtKB-KW"/>
</dbReference>
<feature type="domain" description="MYND-type" evidence="6">
    <location>
        <begin position="56"/>
        <end position="93"/>
    </location>
</feature>
<gene>
    <name evidence="7" type="ORF">K2173_028530</name>
</gene>
<accession>A0AAV8U2D6</accession>
<dbReference type="Gene3D" id="1.25.40.10">
    <property type="entry name" value="Tetratricopeptide repeat domain"/>
    <property type="match status" value="1"/>
</dbReference>
<protein>
    <recommendedName>
        <fullName evidence="9">Histone-lysine N-methyltransferase ASHR1</fullName>
    </recommendedName>
</protein>
<dbReference type="PANTHER" id="PTHR12197:SF251">
    <property type="entry name" value="EG:BACR7C10.4 PROTEIN"/>
    <property type="match status" value="1"/>
</dbReference>
<dbReference type="Gene3D" id="2.170.270.10">
    <property type="entry name" value="SET domain"/>
    <property type="match status" value="1"/>
</dbReference>
<keyword evidence="2 4" id="KW-0863">Zinc-finger</keyword>
<evidence type="ECO:0008006" key="9">
    <source>
        <dbReference type="Google" id="ProtNLM"/>
    </source>
</evidence>
<comment type="caution">
    <text evidence="7">The sequence shown here is derived from an EMBL/GenBank/DDBJ whole genome shotgun (WGS) entry which is preliminary data.</text>
</comment>
<organism evidence="7 8">
    <name type="scientific">Erythroxylum novogranatense</name>
    <dbReference type="NCBI Taxonomy" id="1862640"/>
    <lineage>
        <taxon>Eukaryota</taxon>
        <taxon>Viridiplantae</taxon>
        <taxon>Streptophyta</taxon>
        <taxon>Embryophyta</taxon>
        <taxon>Tracheophyta</taxon>
        <taxon>Spermatophyta</taxon>
        <taxon>Magnoliopsida</taxon>
        <taxon>eudicotyledons</taxon>
        <taxon>Gunneridae</taxon>
        <taxon>Pentapetalae</taxon>
        <taxon>rosids</taxon>
        <taxon>fabids</taxon>
        <taxon>Malpighiales</taxon>
        <taxon>Erythroxylaceae</taxon>
        <taxon>Erythroxylum</taxon>
    </lineage>
</organism>
<evidence type="ECO:0000256" key="2">
    <source>
        <dbReference type="ARBA" id="ARBA00022771"/>
    </source>
</evidence>
<evidence type="ECO:0000313" key="7">
    <source>
        <dbReference type="EMBL" id="KAJ8773353.1"/>
    </source>
</evidence>
<dbReference type="Pfam" id="PF01753">
    <property type="entry name" value="zf-MYND"/>
    <property type="match status" value="1"/>
</dbReference>
<dbReference type="GO" id="GO:0005634">
    <property type="term" value="C:nucleus"/>
    <property type="evidence" value="ECO:0007669"/>
    <property type="project" value="TreeGrafter"/>
</dbReference>
<evidence type="ECO:0000256" key="3">
    <source>
        <dbReference type="ARBA" id="ARBA00022833"/>
    </source>
</evidence>
<keyword evidence="3" id="KW-0862">Zinc</keyword>
<dbReference type="SMART" id="SM00317">
    <property type="entry name" value="SET"/>
    <property type="match status" value="1"/>
</dbReference>
<keyword evidence="1" id="KW-0479">Metal-binding</keyword>
<dbReference type="InterPro" id="IPR001214">
    <property type="entry name" value="SET_dom"/>
</dbReference>
<evidence type="ECO:0000259" key="5">
    <source>
        <dbReference type="PROSITE" id="PS50280"/>
    </source>
</evidence>
<dbReference type="Proteomes" id="UP001159364">
    <property type="component" value="Linkage Group LG02"/>
</dbReference>
<reference evidence="7 8" key="1">
    <citation type="submission" date="2021-09" db="EMBL/GenBank/DDBJ databases">
        <title>Genomic insights and catalytic innovation underlie evolution of tropane alkaloids biosynthesis.</title>
        <authorList>
            <person name="Wang Y.-J."/>
            <person name="Tian T."/>
            <person name="Huang J.-P."/>
            <person name="Huang S.-X."/>
        </authorList>
    </citation>
    <scope>NUCLEOTIDE SEQUENCE [LARGE SCALE GENOMIC DNA]</scope>
    <source>
        <strain evidence="7">KIB-2018</strain>
        <tissue evidence="7">Leaf</tissue>
    </source>
</reference>
<dbReference type="InterPro" id="IPR046341">
    <property type="entry name" value="SET_dom_sf"/>
</dbReference>
<sequence>MEDLGNVLAERGLTVANHPQKGRSLRTTKDFNPGDVILSQEPYVCAPKNSNAEWRCDGCFASTNLKKCSGCQVVWYCGSSCQKLEWKLHRLECGALAKLEKDKRKSVTPSIRLMIKLFLRKKLQTDKIIPTTATDNYSLVEVLVSHMKEIDEKQLVLYAQMANLVSWILQLSDVNIKEIAENFSKLACNAHTICDSELRPLGTGVYPVISIINHSCLPNAILIFEGRSAVVRAIQPIPKGDEVTITYIETAASTVTRQKALKEQYFFVCTCPRCIKVGQRDDIEESAILEGYRCRDERCNGFLLRDSDDKGFICQQCGILRSKEEVKKISTEVKAISDKLPKSASSVSILFSLFLMTNVSQFSPFYLSSNSNHIPTAKHKDSLSVVLVQLYSSRLLHRDQKRLNPYLNLDNQEIISVYKMIERLQRNLFHPFSVSLIQTREQLIKLLMEAEDWREALYYCGLTIPVYLKVYPKFHPLPGLQYYTSGKLEWLLGDTNDAVQSLSNAVDILRITHGTNTPFMKELIMKLEEARAEAAYNLSSTNE</sequence>
<dbReference type="SUPFAM" id="SSF82199">
    <property type="entry name" value="SET domain"/>
    <property type="match status" value="1"/>
</dbReference>
<dbReference type="PROSITE" id="PS50865">
    <property type="entry name" value="ZF_MYND_2"/>
    <property type="match status" value="1"/>
</dbReference>
<evidence type="ECO:0000256" key="1">
    <source>
        <dbReference type="ARBA" id="ARBA00022723"/>
    </source>
</evidence>
<dbReference type="AlphaFoldDB" id="A0AAV8U2D6"/>
<proteinExistence type="predicted"/>
<dbReference type="InterPro" id="IPR050869">
    <property type="entry name" value="H3K4_H4K5_MeTrfase"/>
</dbReference>